<evidence type="ECO:0000256" key="7">
    <source>
        <dbReference type="ARBA" id="ARBA00023077"/>
    </source>
</evidence>
<dbReference type="Gene3D" id="2.170.130.10">
    <property type="entry name" value="TonB-dependent receptor, plug domain"/>
    <property type="match status" value="1"/>
</dbReference>
<dbReference type="PANTHER" id="PTHR30069:SF29">
    <property type="entry name" value="HEMOGLOBIN AND HEMOGLOBIN-HAPTOGLOBIN-BINDING PROTEIN 1-RELATED"/>
    <property type="match status" value="1"/>
</dbReference>
<gene>
    <name evidence="15" type="ORF">H0A36_07975</name>
</gene>
<keyword evidence="7 12" id="KW-0798">TonB box</keyword>
<comment type="caution">
    <text evidence="15">The sequence shown here is derived from an EMBL/GenBank/DDBJ whole genome shotgun (WGS) entry which is preliminary data.</text>
</comment>
<dbReference type="Pfam" id="PF07715">
    <property type="entry name" value="Plug"/>
    <property type="match status" value="1"/>
</dbReference>
<evidence type="ECO:0000259" key="13">
    <source>
        <dbReference type="Pfam" id="PF00593"/>
    </source>
</evidence>
<comment type="similarity">
    <text evidence="2">Belongs to the TonB-dependent receptor family. Hemoglobin/haptoglobin binding protein subfamily.</text>
</comment>
<dbReference type="PROSITE" id="PS52016">
    <property type="entry name" value="TONB_DEPENDENT_REC_3"/>
    <property type="match status" value="1"/>
</dbReference>
<keyword evidence="5 11" id="KW-0812">Transmembrane</keyword>
<dbReference type="InterPro" id="IPR039426">
    <property type="entry name" value="TonB-dep_rcpt-like"/>
</dbReference>
<keyword evidence="9 15" id="KW-0675">Receptor</keyword>
<reference evidence="15 16" key="1">
    <citation type="submission" date="2020-07" db="EMBL/GenBank/DDBJ databases">
        <title>Endozoicomonas sp. nov., isolated from sediment.</title>
        <authorList>
            <person name="Gu T."/>
        </authorList>
    </citation>
    <scope>NUCLEOTIDE SEQUENCE [LARGE SCALE GENOMIC DNA]</scope>
    <source>
        <strain evidence="15 16">SM1973</strain>
    </source>
</reference>
<organism evidence="15 16">
    <name type="scientific">Spartinivicinus marinus</name>
    <dbReference type="NCBI Taxonomy" id="2994442"/>
    <lineage>
        <taxon>Bacteria</taxon>
        <taxon>Pseudomonadati</taxon>
        <taxon>Pseudomonadota</taxon>
        <taxon>Gammaproteobacteria</taxon>
        <taxon>Oceanospirillales</taxon>
        <taxon>Zooshikellaceae</taxon>
        <taxon>Spartinivicinus</taxon>
    </lineage>
</organism>
<dbReference type="InterPro" id="IPR037066">
    <property type="entry name" value="Plug_dom_sf"/>
</dbReference>
<sequence length="662" mass="73672">MKPKIGTLIFVKHYVSLALLTVITSLSFMSSYASEDELDELLEMDLEELVTITIASKREEPLSNAPGVISVITADDIRKFGARNLRDILNRQTSFMMVGGHVLPESRSVLRGALEAPQDNQILYLLNGRPIADTQSSNVHVDLFLTFPITTIEQIEIIRGPGSVLYGSNAFSGIVNIKTKSGTSFDDTLSFSYGSYATKSANLQGSTPLAEGWLTGAVHTTDFAGDEFSDITDLTGQTDNYPMGGQGSSAVFVMDFNNFKVNGYISDAKRDNLLADFQFPAEQVRSRRTSINVSHNWDLSKNWSFRSHYGYFSDFADLFIATNGLTNEVDGTLHSLEFNLHGQLNQQTNLLLGINPLYSKGDFAEGNLSGDWSTWQVGIFSQVDYQWFDWLKLVGGLQLNRPKELSIDTSPRAGLIFNFKNGWHGKLLYGQAYRNGESINRYFDGSLATANSSLKPETIETYDAQIAYQADHYNIALTYYHSRISDIHKPVFLPSLNKFQTINSGAVEFDGVEFEARWQLTKTLSLVTNASYQTNKSDTGLKDSTFIPNLMAKLGIAYENPIGFSFSLFDSYFDDPTPLDAVTNTAQNVNPKANSHHLVTANLTLNLGKLFDKPQLTNTSFSLYVDNLLDEEIFFPNYSTQTVNTSPNYQGRAIYGTLQVTF</sequence>
<evidence type="ECO:0000256" key="1">
    <source>
        <dbReference type="ARBA" id="ARBA00004571"/>
    </source>
</evidence>
<evidence type="ECO:0000256" key="12">
    <source>
        <dbReference type="RuleBase" id="RU003357"/>
    </source>
</evidence>
<keyword evidence="6" id="KW-0732">Signal</keyword>
<name>A0A853I5I5_9GAMM</name>
<keyword evidence="8 11" id="KW-0472">Membrane</keyword>
<evidence type="ECO:0000256" key="11">
    <source>
        <dbReference type="PROSITE-ProRule" id="PRU01360"/>
    </source>
</evidence>
<keyword evidence="16" id="KW-1185">Reference proteome</keyword>
<dbReference type="AlphaFoldDB" id="A0A853I5I5"/>
<dbReference type="Gene3D" id="2.40.170.20">
    <property type="entry name" value="TonB-dependent receptor, beta-barrel domain"/>
    <property type="match status" value="1"/>
</dbReference>
<evidence type="ECO:0000256" key="8">
    <source>
        <dbReference type="ARBA" id="ARBA00023136"/>
    </source>
</evidence>
<dbReference type="Pfam" id="PF00593">
    <property type="entry name" value="TonB_dep_Rec_b-barrel"/>
    <property type="match status" value="1"/>
</dbReference>
<keyword evidence="10 11" id="KW-0998">Cell outer membrane</keyword>
<dbReference type="RefSeq" id="WP_180567979.1">
    <property type="nucleotide sequence ID" value="NZ_JACCKB010000009.1"/>
</dbReference>
<evidence type="ECO:0000259" key="14">
    <source>
        <dbReference type="Pfam" id="PF07715"/>
    </source>
</evidence>
<evidence type="ECO:0000256" key="4">
    <source>
        <dbReference type="ARBA" id="ARBA00022452"/>
    </source>
</evidence>
<evidence type="ECO:0000256" key="6">
    <source>
        <dbReference type="ARBA" id="ARBA00022729"/>
    </source>
</evidence>
<dbReference type="InterPro" id="IPR012910">
    <property type="entry name" value="Plug_dom"/>
</dbReference>
<dbReference type="InterPro" id="IPR000531">
    <property type="entry name" value="Beta-barrel_TonB"/>
</dbReference>
<evidence type="ECO:0000256" key="5">
    <source>
        <dbReference type="ARBA" id="ARBA00022692"/>
    </source>
</evidence>
<dbReference type="SUPFAM" id="SSF56935">
    <property type="entry name" value="Porins"/>
    <property type="match status" value="1"/>
</dbReference>
<feature type="domain" description="TonB-dependent receptor-like beta-barrel" evidence="13">
    <location>
        <begin position="232"/>
        <end position="628"/>
    </location>
</feature>
<evidence type="ECO:0000256" key="9">
    <source>
        <dbReference type="ARBA" id="ARBA00023170"/>
    </source>
</evidence>
<comment type="subcellular location">
    <subcellularLocation>
        <location evidence="1 11">Cell outer membrane</location>
        <topology evidence="1 11">Multi-pass membrane protein</topology>
    </subcellularLocation>
</comment>
<evidence type="ECO:0000313" key="16">
    <source>
        <dbReference type="Proteomes" id="UP000569732"/>
    </source>
</evidence>
<evidence type="ECO:0000256" key="2">
    <source>
        <dbReference type="ARBA" id="ARBA00008143"/>
    </source>
</evidence>
<keyword evidence="3 11" id="KW-0813">Transport</keyword>
<keyword evidence="4 11" id="KW-1134">Transmembrane beta strand</keyword>
<evidence type="ECO:0000256" key="3">
    <source>
        <dbReference type="ARBA" id="ARBA00022448"/>
    </source>
</evidence>
<evidence type="ECO:0000256" key="10">
    <source>
        <dbReference type="ARBA" id="ARBA00023237"/>
    </source>
</evidence>
<accession>A0A853I5I5</accession>
<evidence type="ECO:0000313" key="15">
    <source>
        <dbReference type="EMBL" id="NYZ65948.1"/>
    </source>
</evidence>
<dbReference type="GO" id="GO:0009279">
    <property type="term" value="C:cell outer membrane"/>
    <property type="evidence" value="ECO:0007669"/>
    <property type="project" value="UniProtKB-SubCell"/>
</dbReference>
<dbReference type="GO" id="GO:0044718">
    <property type="term" value="P:siderophore transmembrane transport"/>
    <property type="evidence" value="ECO:0007669"/>
    <property type="project" value="TreeGrafter"/>
</dbReference>
<dbReference type="EMBL" id="JACCKB010000009">
    <property type="protein sequence ID" value="NYZ65948.1"/>
    <property type="molecule type" value="Genomic_DNA"/>
</dbReference>
<dbReference type="InterPro" id="IPR036942">
    <property type="entry name" value="Beta-barrel_TonB_sf"/>
</dbReference>
<protein>
    <submittedName>
        <fullName evidence="15">TonB-dependent receptor</fullName>
    </submittedName>
</protein>
<proteinExistence type="inferred from homology"/>
<dbReference type="GO" id="GO:0015344">
    <property type="term" value="F:siderophore uptake transmembrane transporter activity"/>
    <property type="evidence" value="ECO:0007669"/>
    <property type="project" value="TreeGrafter"/>
</dbReference>
<feature type="domain" description="TonB-dependent receptor plug" evidence="14">
    <location>
        <begin position="62"/>
        <end position="174"/>
    </location>
</feature>
<dbReference type="PANTHER" id="PTHR30069">
    <property type="entry name" value="TONB-DEPENDENT OUTER MEMBRANE RECEPTOR"/>
    <property type="match status" value="1"/>
</dbReference>
<dbReference type="Proteomes" id="UP000569732">
    <property type="component" value="Unassembled WGS sequence"/>
</dbReference>